<comment type="caution">
    <text evidence="1">The sequence shown here is derived from an EMBL/GenBank/DDBJ whole genome shotgun (WGS) entry which is preliminary data.</text>
</comment>
<reference evidence="2" key="1">
    <citation type="submission" date="2015-10" db="EMBL/GenBank/DDBJ databases">
        <title>Draft Genome Sequences of 11 Lactococcus lactis subspecies cremoris strains.</title>
        <authorList>
            <person name="Wels M."/>
            <person name="Backus L."/>
            <person name="Boekhorst J."/>
            <person name="Dijkstra A."/>
            <person name="Beerthuizen M."/>
            <person name="Kelly W."/>
            <person name="Siezen R."/>
            <person name="Bachmann H."/>
            <person name="Van Hijum S."/>
        </authorList>
    </citation>
    <scope>NUCLEOTIDE SEQUENCE [LARGE SCALE GENOMIC DNA]</scope>
    <source>
        <strain evidence="2">LMG9449</strain>
    </source>
</reference>
<organism evidence="1 2">
    <name type="scientific">Lactococcus lactis subsp. lactis</name>
    <name type="common">Streptococcus lactis</name>
    <dbReference type="NCBI Taxonomy" id="1360"/>
    <lineage>
        <taxon>Bacteria</taxon>
        <taxon>Bacillati</taxon>
        <taxon>Bacillota</taxon>
        <taxon>Bacilli</taxon>
        <taxon>Lactobacillales</taxon>
        <taxon>Streptococcaceae</taxon>
        <taxon>Lactococcus</taxon>
    </lineage>
</organism>
<sequence length="163" mass="18579">MNDEEAVRVVLGIGRFTITNGYKGVSKVLNGRIKHLNKPIFNTSEVLNENLSENKEAIKALEKEYKQNGVDFKTRELPDGKTELLFHAKDKNMILATTEKIMHDMQENPKKYIKKEHVLTKQPRKSKTMQERIANAKAKEQQLLKAKGVNKAVSKGKGMDLEM</sequence>
<proteinExistence type="predicted"/>
<dbReference type="AlphaFoldDB" id="A0A0V8DSQ1"/>
<protein>
    <recommendedName>
        <fullName evidence="3">DUF3801 domain-containing protein</fullName>
    </recommendedName>
</protein>
<name>A0A0V8DSQ1_LACLL</name>
<dbReference type="EMBL" id="LKLS01000155">
    <property type="protein sequence ID" value="KSU16405.1"/>
    <property type="molecule type" value="Genomic_DNA"/>
</dbReference>
<gene>
    <name evidence="1" type="ORF">LMG9449_2062</name>
</gene>
<accession>A0A0V8DSQ1</accession>
<dbReference type="RefSeq" id="WP_058225190.1">
    <property type="nucleotide sequence ID" value="NZ_LKLS01000155.1"/>
</dbReference>
<evidence type="ECO:0000313" key="2">
    <source>
        <dbReference type="Proteomes" id="UP000053612"/>
    </source>
</evidence>
<dbReference type="Proteomes" id="UP000053612">
    <property type="component" value="Unassembled WGS sequence"/>
</dbReference>
<evidence type="ECO:0000313" key="1">
    <source>
        <dbReference type="EMBL" id="KSU16405.1"/>
    </source>
</evidence>
<evidence type="ECO:0008006" key="3">
    <source>
        <dbReference type="Google" id="ProtNLM"/>
    </source>
</evidence>
<dbReference type="PATRIC" id="fig|1360.109.peg.994"/>